<evidence type="ECO:0000313" key="2">
    <source>
        <dbReference type="Proteomes" id="UP000524404"/>
    </source>
</evidence>
<sequence length="87" mass="9930">MENVNQNSEGIKTITASKARELSEQNQEKNLELLFTSINYAIKEGRYSMPSRLGLNINQLNELLSLGYGIKKHNDPMTFDEVIVISW</sequence>
<dbReference type="Proteomes" id="UP000524404">
    <property type="component" value="Unassembled WGS sequence"/>
</dbReference>
<name>A0A841EUA6_9BACT</name>
<dbReference type="AlphaFoldDB" id="A0A841EUA6"/>
<gene>
    <name evidence="1" type="ORF">HNP25_002539</name>
</gene>
<dbReference type="RefSeq" id="WP_184134558.1">
    <property type="nucleotide sequence ID" value="NZ_JACHKT010000017.1"/>
</dbReference>
<dbReference type="EMBL" id="JACHKT010000017">
    <property type="protein sequence ID" value="MBB6003880.1"/>
    <property type="molecule type" value="Genomic_DNA"/>
</dbReference>
<proteinExistence type="predicted"/>
<accession>A0A841EUA6</accession>
<keyword evidence="2" id="KW-1185">Reference proteome</keyword>
<evidence type="ECO:0000313" key="1">
    <source>
        <dbReference type="EMBL" id="MBB6003880.1"/>
    </source>
</evidence>
<reference evidence="1 2" key="1">
    <citation type="submission" date="2020-08" db="EMBL/GenBank/DDBJ databases">
        <title>Functional genomics of gut bacteria from endangered species of beetles.</title>
        <authorList>
            <person name="Carlos-Shanley C."/>
        </authorList>
    </citation>
    <scope>NUCLEOTIDE SEQUENCE [LARGE SCALE GENOMIC DNA]</scope>
    <source>
        <strain evidence="1 2">S00070</strain>
    </source>
</reference>
<organism evidence="1 2">
    <name type="scientific">Arcicella rosea</name>
    <dbReference type="NCBI Taxonomy" id="502909"/>
    <lineage>
        <taxon>Bacteria</taxon>
        <taxon>Pseudomonadati</taxon>
        <taxon>Bacteroidota</taxon>
        <taxon>Cytophagia</taxon>
        <taxon>Cytophagales</taxon>
        <taxon>Flectobacillaceae</taxon>
        <taxon>Arcicella</taxon>
    </lineage>
</organism>
<protein>
    <submittedName>
        <fullName evidence="1">Uncharacterized protein</fullName>
    </submittedName>
</protein>
<comment type="caution">
    <text evidence="1">The sequence shown here is derived from an EMBL/GenBank/DDBJ whole genome shotgun (WGS) entry which is preliminary data.</text>
</comment>